<accession>A0A7U2FJW5</accession>
<gene>
    <name evidence="1" type="ORF">JI435_104290</name>
</gene>
<dbReference type="VEuPathDB" id="FungiDB:JI435_104290"/>
<dbReference type="EMBL" id="CP069039">
    <property type="protein sequence ID" value="QRD04466.1"/>
    <property type="molecule type" value="Genomic_DNA"/>
</dbReference>
<protein>
    <submittedName>
        <fullName evidence="1">Uncharacterized protein</fullName>
    </submittedName>
</protein>
<evidence type="ECO:0000313" key="1">
    <source>
        <dbReference type="EMBL" id="QRD04466.1"/>
    </source>
</evidence>
<dbReference type="AlphaFoldDB" id="A0A7U2FJW5"/>
<name>A0A7U2FJW5_PHANO</name>
<reference evidence="2" key="1">
    <citation type="journal article" date="2021" name="BMC Genomics">
        <title>Chromosome-level genome assembly and manually-curated proteome of model necrotroph Parastagonospora nodorum Sn15 reveals a genome-wide trove of candidate effector homologs, and redundancy of virulence-related functions within an accessory chromosome.</title>
        <authorList>
            <person name="Bertazzoni S."/>
            <person name="Jones D.A.B."/>
            <person name="Phan H.T."/>
            <person name="Tan K.-C."/>
            <person name="Hane J.K."/>
        </authorList>
    </citation>
    <scope>NUCLEOTIDE SEQUENCE [LARGE SCALE GENOMIC DNA]</scope>
    <source>
        <strain evidence="2">SN15 / ATCC MYA-4574 / FGSC 10173)</strain>
    </source>
</reference>
<organism evidence="1 2">
    <name type="scientific">Phaeosphaeria nodorum (strain SN15 / ATCC MYA-4574 / FGSC 10173)</name>
    <name type="common">Glume blotch fungus</name>
    <name type="synonym">Parastagonospora nodorum</name>
    <dbReference type="NCBI Taxonomy" id="321614"/>
    <lineage>
        <taxon>Eukaryota</taxon>
        <taxon>Fungi</taxon>
        <taxon>Dikarya</taxon>
        <taxon>Ascomycota</taxon>
        <taxon>Pezizomycotina</taxon>
        <taxon>Dothideomycetes</taxon>
        <taxon>Pleosporomycetidae</taxon>
        <taxon>Pleosporales</taxon>
        <taxon>Pleosporineae</taxon>
        <taxon>Phaeosphaeriaceae</taxon>
        <taxon>Parastagonospora</taxon>
    </lineage>
</organism>
<evidence type="ECO:0000313" key="2">
    <source>
        <dbReference type="Proteomes" id="UP000663193"/>
    </source>
</evidence>
<proteinExistence type="predicted"/>
<sequence>MSHQTPCKGYCRLIFAVIGRVGLNFTGGSRIDLEWSSDARGPDCRFDVESCPVDDQLDALAFRAYREIRWASNDVDTLLYVRDRLEGRGGVRPVAARVIVRLAHPC</sequence>
<dbReference type="Proteomes" id="UP000663193">
    <property type="component" value="Chromosome 17"/>
</dbReference>
<keyword evidence="2" id="KW-1185">Reference proteome</keyword>